<feature type="domain" description="Type I restriction modification DNA specificity" evidence="4">
    <location>
        <begin position="13"/>
        <end position="161"/>
    </location>
</feature>
<evidence type="ECO:0000256" key="1">
    <source>
        <dbReference type="ARBA" id="ARBA00010923"/>
    </source>
</evidence>
<dbReference type="PANTHER" id="PTHR30408:SF13">
    <property type="entry name" value="TYPE I RESTRICTION ENZYME HINDI SPECIFICITY SUBUNIT"/>
    <property type="match status" value="1"/>
</dbReference>
<dbReference type="Pfam" id="PF01420">
    <property type="entry name" value="Methylase_S"/>
    <property type="match status" value="2"/>
</dbReference>
<dbReference type="CDD" id="cd17496">
    <property type="entry name" value="RMtype1_S_BliBORF2384P-TRD1-CR1_like"/>
    <property type="match status" value="1"/>
</dbReference>
<dbReference type="GO" id="GO:0003677">
    <property type="term" value="F:DNA binding"/>
    <property type="evidence" value="ECO:0007669"/>
    <property type="project" value="UniProtKB-KW"/>
</dbReference>
<dbReference type="InterPro" id="IPR052021">
    <property type="entry name" value="Type-I_RS_S_subunit"/>
</dbReference>
<organism evidence="5">
    <name type="scientific">human gut metagenome</name>
    <dbReference type="NCBI Taxonomy" id="408170"/>
    <lineage>
        <taxon>unclassified sequences</taxon>
        <taxon>metagenomes</taxon>
        <taxon>organismal metagenomes</taxon>
    </lineage>
</organism>
<comment type="similarity">
    <text evidence="1">Belongs to the type-I restriction system S methylase family.</text>
</comment>
<dbReference type="AlphaFoldDB" id="W1XX25"/>
<accession>W1XX25</accession>
<reference evidence="5" key="1">
    <citation type="submission" date="2013-12" db="EMBL/GenBank/DDBJ databases">
        <title>A Varibaculum cambriense genome reconstructed from a premature infant gut community with otherwise low bacterial novelty that shifts toward anaerobic metabolism during the third week of life.</title>
        <authorList>
            <person name="Brown C.T."/>
            <person name="Sharon I."/>
            <person name="Thomas B.C."/>
            <person name="Castelle C.J."/>
            <person name="Morowitz M.J."/>
            <person name="Banfield J.F."/>
        </authorList>
    </citation>
    <scope>NUCLEOTIDE SEQUENCE</scope>
</reference>
<dbReference type="EMBL" id="AZMM01010801">
    <property type="protein sequence ID" value="ETJ34782.1"/>
    <property type="molecule type" value="Genomic_DNA"/>
</dbReference>
<evidence type="ECO:0000256" key="2">
    <source>
        <dbReference type="ARBA" id="ARBA00022747"/>
    </source>
</evidence>
<name>W1XX25_9ZZZZ</name>
<proteinExistence type="inferred from homology"/>
<keyword evidence="2" id="KW-0680">Restriction system</keyword>
<dbReference type="SUPFAM" id="SSF116734">
    <property type="entry name" value="DNA methylase specificity domain"/>
    <property type="match status" value="2"/>
</dbReference>
<sequence>IGAPAVKYSPNLYKYLRITDIDDNGFINTNQMKSINDKNEEKYLLKANDIVFARTGNSTGKSYFYNSDDGPLVYAGFLIKFSLDPTKLNPKYLRYYTLTNEYKGWINQFSIGSTRKNINAKIFGDMVISLPPRYYQDFVVDILDSLERKVKINKQMVANLEELSQTLFKHWFVDFEFPDEDGNPYKSSGGEMIDSELGEIPPDWKVGVLSDMTEIIMGQSPKSDTYNNNKVGLPLLNGASDFKNRNIKPTKYTSAPKKIGHNLDYVFGVRATIGLVTELDGEYAIGRGAGLSKNNEENREFIYEILNQAFTYFERIGSGSVYINISSKDLKQYKLIIPSKQVLMKYHYQLEPIFSELHNRKEQITSLTNLRDTLLPKLMSGELEIPDDIEVNIDEFSI</sequence>
<dbReference type="PANTHER" id="PTHR30408">
    <property type="entry name" value="TYPE-1 RESTRICTION ENZYME ECOKI SPECIFICITY PROTEIN"/>
    <property type="match status" value="1"/>
</dbReference>
<evidence type="ECO:0000256" key="3">
    <source>
        <dbReference type="ARBA" id="ARBA00023125"/>
    </source>
</evidence>
<dbReference type="InterPro" id="IPR000055">
    <property type="entry name" value="Restrct_endonuc_typeI_TRD"/>
</dbReference>
<gene>
    <name evidence="5" type="ORF">Q604_UNBC10801G0001</name>
</gene>
<comment type="caution">
    <text evidence="5">The sequence shown here is derived from an EMBL/GenBank/DDBJ whole genome shotgun (WGS) entry which is preliminary data.</text>
</comment>
<evidence type="ECO:0000313" key="5">
    <source>
        <dbReference type="EMBL" id="ETJ34782.1"/>
    </source>
</evidence>
<dbReference type="InterPro" id="IPR044946">
    <property type="entry name" value="Restrct_endonuc_typeI_TRD_sf"/>
</dbReference>
<feature type="non-terminal residue" evidence="5">
    <location>
        <position position="398"/>
    </location>
</feature>
<keyword evidence="3" id="KW-0238">DNA-binding</keyword>
<protein>
    <submittedName>
        <fullName evidence="5">Type I restriction modification DNA specificity protein</fullName>
    </submittedName>
</protein>
<dbReference type="Gene3D" id="3.90.220.20">
    <property type="entry name" value="DNA methylase specificity domains"/>
    <property type="match status" value="2"/>
</dbReference>
<dbReference type="CDD" id="cd17521">
    <property type="entry name" value="RMtype1_S_Sau13435ORF2165P_TRD2-CR2_like"/>
    <property type="match status" value="1"/>
</dbReference>
<dbReference type="GO" id="GO:0009307">
    <property type="term" value="P:DNA restriction-modification system"/>
    <property type="evidence" value="ECO:0007669"/>
    <property type="project" value="UniProtKB-KW"/>
</dbReference>
<evidence type="ECO:0000259" key="4">
    <source>
        <dbReference type="Pfam" id="PF01420"/>
    </source>
</evidence>
<feature type="domain" description="Type I restriction modification DNA specificity" evidence="4">
    <location>
        <begin position="202"/>
        <end position="341"/>
    </location>
</feature>
<feature type="non-terminal residue" evidence="5">
    <location>
        <position position="1"/>
    </location>
</feature>